<dbReference type="InParanoid" id="A0A6P8H5H4"/>
<proteinExistence type="inferred from homology"/>
<dbReference type="FunCoup" id="A0A6P8H5H4">
    <property type="interactions" value="440"/>
</dbReference>
<dbReference type="CDD" id="cd06428">
    <property type="entry name" value="M1P_guanylylT_A_like_N"/>
    <property type="match status" value="1"/>
</dbReference>
<dbReference type="InterPro" id="IPR050486">
    <property type="entry name" value="Mannose-1P_guanyltransferase"/>
</dbReference>
<dbReference type="PANTHER" id="PTHR22572">
    <property type="entry name" value="SUGAR-1-PHOSPHATE GUANYL TRANSFERASE"/>
    <property type="match status" value="1"/>
</dbReference>
<dbReference type="RefSeq" id="XP_031550718.1">
    <property type="nucleotide sequence ID" value="XM_031694858.1"/>
</dbReference>
<dbReference type="InterPro" id="IPR029044">
    <property type="entry name" value="Nucleotide-diphossugar_trans"/>
</dbReference>
<dbReference type="Gene3D" id="2.160.10.10">
    <property type="entry name" value="Hexapeptide repeat proteins"/>
    <property type="match status" value="1"/>
</dbReference>
<name>A0A6P8H5H4_ACTTE</name>
<evidence type="ECO:0000259" key="2">
    <source>
        <dbReference type="Pfam" id="PF00483"/>
    </source>
</evidence>
<dbReference type="KEGG" id="aten:116288117"/>
<comment type="similarity">
    <text evidence="1">Belongs to the transferase hexapeptide repeat family.</text>
</comment>
<dbReference type="PROSITE" id="PS00101">
    <property type="entry name" value="HEXAPEP_TRANSFERASES"/>
    <property type="match status" value="1"/>
</dbReference>
<reference evidence="5" key="1">
    <citation type="submission" date="2025-08" db="UniProtKB">
        <authorList>
            <consortium name="RefSeq"/>
        </authorList>
    </citation>
    <scope>IDENTIFICATION</scope>
    <source>
        <tissue evidence="5">Tentacle</tissue>
    </source>
</reference>
<sequence>MYKVIILIGGPMKGTRFRPLSLELPKPLFPVGGFPIIHHHIEACKQIPDLREVILIGFYQSSEPLSKFIASAQQEFGIIIRYLQEYQPLGTVGGIYHFRDQISFGNPEGLVVINADISCDFPFKELLKFYKQHPGKHAIMATEANRKQAQNYGCLVEKEDCHEVVHYVEKPETFVSNLINCGVYVFSPTEFFKTMSELMKQKFENARSDNYQSGPEVLRMGEDLMTYLANTGELFVYKTNNFWTTIKSAGSAIYANRNFLDLYHRSHPERLAKNGYGKPTFIGDVYVHPSAAVDTSAVLGPNVSVGSGVVIGPGARIRESIILDGAELKDHCCVLYSIIGWNCTVGQWSRVEGHRCDPNPNDQFARPDGESLFGIDGKLTPSVTILGRNVSIGPELVVLNSIVLPHKELNQCYKNEIIL</sequence>
<accession>A0A6P8H5H4</accession>
<dbReference type="GeneID" id="116288117"/>
<evidence type="ECO:0000313" key="4">
    <source>
        <dbReference type="Proteomes" id="UP000515163"/>
    </source>
</evidence>
<keyword evidence="4" id="KW-1185">Reference proteome</keyword>
<feature type="domain" description="Nucleotidyl transferase" evidence="2">
    <location>
        <begin position="3"/>
        <end position="199"/>
    </location>
</feature>
<dbReference type="SUPFAM" id="SSF53448">
    <property type="entry name" value="Nucleotide-diphospho-sugar transferases"/>
    <property type="match status" value="1"/>
</dbReference>
<evidence type="ECO:0000259" key="3">
    <source>
        <dbReference type="Pfam" id="PF25087"/>
    </source>
</evidence>
<dbReference type="Pfam" id="PF00483">
    <property type="entry name" value="NTP_transferase"/>
    <property type="match status" value="1"/>
</dbReference>
<dbReference type="InterPro" id="IPR018357">
    <property type="entry name" value="Hexapep_transf_CS"/>
</dbReference>
<dbReference type="OrthoDB" id="285674at2759"/>
<dbReference type="InterPro" id="IPR005835">
    <property type="entry name" value="NTP_transferase_dom"/>
</dbReference>
<dbReference type="InterPro" id="IPR056729">
    <property type="entry name" value="GMPPB_C"/>
</dbReference>
<dbReference type="GO" id="GO:0016740">
    <property type="term" value="F:transferase activity"/>
    <property type="evidence" value="ECO:0007669"/>
    <property type="project" value="InterPro"/>
</dbReference>
<dbReference type="AlphaFoldDB" id="A0A6P8H5H4"/>
<feature type="domain" description="Mannose-1-phosphate guanyltransferase C-terminal" evidence="3">
    <location>
        <begin position="282"/>
        <end position="418"/>
    </location>
</feature>
<dbReference type="Gene3D" id="3.90.550.10">
    <property type="entry name" value="Spore Coat Polysaccharide Biosynthesis Protein SpsA, Chain A"/>
    <property type="match status" value="1"/>
</dbReference>
<dbReference type="Proteomes" id="UP000515163">
    <property type="component" value="Unplaced"/>
</dbReference>
<organism evidence="4 5">
    <name type="scientific">Actinia tenebrosa</name>
    <name type="common">Australian red waratah sea anemone</name>
    <dbReference type="NCBI Taxonomy" id="6105"/>
    <lineage>
        <taxon>Eukaryota</taxon>
        <taxon>Metazoa</taxon>
        <taxon>Cnidaria</taxon>
        <taxon>Anthozoa</taxon>
        <taxon>Hexacorallia</taxon>
        <taxon>Actiniaria</taxon>
        <taxon>Actiniidae</taxon>
        <taxon>Actinia</taxon>
    </lineage>
</organism>
<evidence type="ECO:0000313" key="5">
    <source>
        <dbReference type="RefSeq" id="XP_031550718.1"/>
    </source>
</evidence>
<dbReference type="Pfam" id="PF25087">
    <property type="entry name" value="GMPPB_C"/>
    <property type="match status" value="1"/>
</dbReference>
<protein>
    <submittedName>
        <fullName evidence="5">Mannose-1-phosphate guanyltransferase alpha-B-like</fullName>
    </submittedName>
</protein>
<evidence type="ECO:0000256" key="1">
    <source>
        <dbReference type="ARBA" id="ARBA00007274"/>
    </source>
</evidence>
<gene>
    <name evidence="5" type="primary">LOC116288117</name>
</gene>